<accession>A0ABN8FQL5</accession>
<comment type="caution">
    <text evidence="1">The sequence shown here is derived from an EMBL/GenBank/DDBJ whole genome shotgun (WGS) entry which is preliminary data.</text>
</comment>
<evidence type="ECO:0000313" key="2">
    <source>
        <dbReference type="Proteomes" id="UP000838686"/>
    </source>
</evidence>
<organism evidence="1 2">
    <name type="scientific">Paenibacillus plantiphilus</name>
    <dbReference type="NCBI Taxonomy" id="2905650"/>
    <lineage>
        <taxon>Bacteria</taxon>
        <taxon>Bacillati</taxon>
        <taxon>Bacillota</taxon>
        <taxon>Bacilli</taxon>
        <taxon>Bacillales</taxon>
        <taxon>Paenibacillaceae</taxon>
        <taxon>Paenibacillus</taxon>
    </lineage>
</organism>
<proteinExistence type="predicted"/>
<keyword evidence="2" id="KW-1185">Reference proteome</keyword>
<dbReference type="Proteomes" id="UP000838686">
    <property type="component" value="Unassembled WGS sequence"/>
</dbReference>
<dbReference type="EMBL" id="CAKMMF010000001">
    <property type="protein sequence ID" value="CAH1190338.1"/>
    <property type="molecule type" value="Genomic_DNA"/>
</dbReference>
<protein>
    <submittedName>
        <fullName evidence="1">Uncharacterized protein</fullName>
    </submittedName>
</protein>
<evidence type="ECO:0000313" key="1">
    <source>
        <dbReference type="EMBL" id="CAH1190338.1"/>
    </source>
</evidence>
<reference evidence="1" key="1">
    <citation type="submission" date="2022-01" db="EMBL/GenBank/DDBJ databases">
        <authorList>
            <person name="Criscuolo A."/>
        </authorList>
    </citation>
    <scope>NUCLEOTIDE SEQUENCE</scope>
    <source>
        <strain evidence="1">CIP111893</strain>
    </source>
</reference>
<sequence>MVWYQDELCPVATKEEIKQTKSLLSRYRRQLAILAELDQIGDLAPKQQKVYNAYRMATAEIERAARLIVDEEIRRAIEYRYIKGHRHKLTVLHFSHMDPSTVDRRINKGIESVANSLKLLGQ</sequence>
<gene>
    <name evidence="1" type="ORF">PAECIP111893_00282</name>
</gene>
<name>A0ABN8FQL5_9BACL</name>